<dbReference type="GO" id="GO:1904294">
    <property type="term" value="P:positive regulation of ERAD pathway"/>
    <property type="evidence" value="ECO:0007669"/>
    <property type="project" value="TreeGrafter"/>
</dbReference>
<proteinExistence type="predicted"/>
<keyword evidence="1" id="KW-0812">Transmembrane</keyword>
<keyword evidence="3" id="KW-1185">Reference proteome</keyword>
<feature type="transmembrane region" description="Helical" evidence="1">
    <location>
        <begin position="37"/>
        <end position="54"/>
    </location>
</feature>
<keyword evidence="1" id="KW-0472">Membrane</keyword>
<evidence type="ECO:0000313" key="3">
    <source>
        <dbReference type="Proteomes" id="UP001054837"/>
    </source>
</evidence>
<organism evidence="2 3">
    <name type="scientific">Caerostris darwini</name>
    <dbReference type="NCBI Taxonomy" id="1538125"/>
    <lineage>
        <taxon>Eukaryota</taxon>
        <taxon>Metazoa</taxon>
        <taxon>Ecdysozoa</taxon>
        <taxon>Arthropoda</taxon>
        <taxon>Chelicerata</taxon>
        <taxon>Arachnida</taxon>
        <taxon>Araneae</taxon>
        <taxon>Araneomorphae</taxon>
        <taxon>Entelegynae</taxon>
        <taxon>Araneoidea</taxon>
        <taxon>Araneidae</taxon>
        <taxon>Caerostris</taxon>
    </lineage>
</organism>
<sequence length="97" mass="11190">MKTIKCSPAHWENEKNRVCAQIRQFVELMHIFEMQSFHVPAAPLITIVLALVGMEALMSEFFNDSVTAFYVIIVVWIADQFDSVCCRSNASKKHWLK</sequence>
<protein>
    <submittedName>
        <fullName evidence="2">Membralin</fullName>
    </submittedName>
</protein>
<dbReference type="InterPro" id="IPR019144">
    <property type="entry name" value="Membralin"/>
</dbReference>
<name>A0AAV4ML77_9ARAC</name>
<dbReference type="Proteomes" id="UP001054837">
    <property type="component" value="Unassembled WGS sequence"/>
</dbReference>
<dbReference type="GO" id="GO:0005783">
    <property type="term" value="C:endoplasmic reticulum"/>
    <property type="evidence" value="ECO:0007669"/>
    <property type="project" value="TreeGrafter"/>
</dbReference>
<evidence type="ECO:0000256" key="1">
    <source>
        <dbReference type="SAM" id="Phobius"/>
    </source>
</evidence>
<accession>A0AAV4ML77</accession>
<comment type="caution">
    <text evidence="2">The sequence shown here is derived from an EMBL/GenBank/DDBJ whole genome shotgun (WGS) entry which is preliminary data.</text>
</comment>
<dbReference type="AlphaFoldDB" id="A0AAV4ML77"/>
<dbReference type="PANTHER" id="PTHR21650:SF4">
    <property type="entry name" value="MEMBRALIN"/>
    <property type="match status" value="1"/>
</dbReference>
<dbReference type="Pfam" id="PF09746">
    <property type="entry name" value="Membralin"/>
    <property type="match status" value="1"/>
</dbReference>
<dbReference type="GO" id="GO:0034976">
    <property type="term" value="P:response to endoplasmic reticulum stress"/>
    <property type="evidence" value="ECO:0007669"/>
    <property type="project" value="TreeGrafter"/>
</dbReference>
<reference evidence="2 3" key="1">
    <citation type="submission" date="2021-06" db="EMBL/GenBank/DDBJ databases">
        <title>Caerostris darwini draft genome.</title>
        <authorList>
            <person name="Kono N."/>
            <person name="Arakawa K."/>
        </authorList>
    </citation>
    <scope>NUCLEOTIDE SEQUENCE [LARGE SCALE GENOMIC DNA]</scope>
</reference>
<dbReference type="PANTHER" id="PTHR21650">
    <property type="entry name" value="MEMBRALIN/KINETOCHORE PROTEIN NUF2"/>
    <property type="match status" value="1"/>
</dbReference>
<gene>
    <name evidence="2" type="primary">Tmem259</name>
    <name evidence="2" type="ORF">CDAR_210391</name>
</gene>
<evidence type="ECO:0000313" key="2">
    <source>
        <dbReference type="EMBL" id="GIX72615.1"/>
    </source>
</evidence>
<dbReference type="EMBL" id="BPLQ01000549">
    <property type="protein sequence ID" value="GIX72615.1"/>
    <property type="molecule type" value="Genomic_DNA"/>
</dbReference>
<keyword evidence="1" id="KW-1133">Transmembrane helix</keyword>